<dbReference type="Proteomes" id="UP000034803">
    <property type="component" value="Unassembled WGS sequence"/>
</dbReference>
<accession>A0A0G0AZP2</accession>
<feature type="transmembrane region" description="Helical" evidence="1">
    <location>
        <begin position="52"/>
        <end position="71"/>
    </location>
</feature>
<name>A0A0G0AZP2_9BACT</name>
<reference evidence="2 3" key="1">
    <citation type="journal article" date="2015" name="Nature">
        <title>rRNA introns, odd ribosomes, and small enigmatic genomes across a large radiation of phyla.</title>
        <authorList>
            <person name="Brown C.T."/>
            <person name="Hug L.A."/>
            <person name="Thomas B.C."/>
            <person name="Sharon I."/>
            <person name="Castelle C.J."/>
            <person name="Singh A."/>
            <person name="Wilkins M.J."/>
            <person name="Williams K.H."/>
            <person name="Banfield J.F."/>
        </authorList>
    </citation>
    <scope>NUCLEOTIDE SEQUENCE [LARGE SCALE GENOMIC DNA]</scope>
</reference>
<dbReference type="AlphaFoldDB" id="A0A0G0AZP2"/>
<keyword evidence="1" id="KW-1133">Transmembrane helix</keyword>
<evidence type="ECO:0000256" key="1">
    <source>
        <dbReference type="SAM" id="Phobius"/>
    </source>
</evidence>
<dbReference type="Pfam" id="PF18901">
    <property type="entry name" value="DUF5657"/>
    <property type="match status" value="1"/>
</dbReference>
<evidence type="ECO:0000313" key="2">
    <source>
        <dbReference type="EMBL" id="KKP32025.1"/>
    </source>
</evidence>
<gene>
    <name evidence="2" type="ORF">UR21_C0003G0058</name>
</gene>
<dbReference type="InterPro" id="IPR043716">
    <property type="entry name" value="DUF5657"/>
</dbReference>
<keyword evidence="1" id="KW-0812">Transmembrane</keyword>
<comment type="caution">
    <text evidence="2">The sequence shown here is derived from an EMBL/GenBank/DDBJ whole genome shotgun (WGS) entry which is preliminary data.</text>
</comment>
<organism evidence="2 3">
    <name type="scientific">Candidatus Woesebacteria bacterium GW2011_GWC2_31_9</name>
    <dbReference type="NCBI Taxonomy" id="1618586"/>
    <lineage>
        <taxon>Bacteria</taxon>
        <taxon>Candidatus Woeseibacteriota</taxon>
    </lineage>
</organism>
<protein>
    <submittedName>
        <fullName evidence="2">Uncharacterized protein</fullName>
    </submittedName>
</protein>
<feature type="transmembrane region" description="Helical" evidence="1">
    <location>
        <begin position="12"/>
        <end position="32"/>
    </location>
</feature>
<keyword evidence="1" id="KW-0472">Membrane</keyword>
<evidence type="ECO:0000313" key="3">
    <source>
        <dbReference type="Proteomes" id="UP000034803"/>
    </source>
</evidence>
<dbReference type="EMBL" id="LBOI01000003">
    <property type="protein sequence ID" value="KKP32025.1"/>
    <property type="molecule type" value="Genomic_DNA"/>
</dbReference>
<sequence length="72" mass="8145">MIPIIGISVWGILKIGILILLALYIVFAFVIVRQVQLMTATLEVGFESQLKFLSFMHFLFAIAVLIFSFLIL</sequence>
<proteinExistence type="predicted"/>